<dbReference type="Proteomes" id="UP001187531">
    <property type="component" value="Unassembled WGS sequence"/>
</dbReference>
<organism evidence="1 2">
    <name type="scientific">Artemia franciscana</name>
    <name type="common">Brine shrimp</name>
    <name type="synonym">Artemia sanfranciscana</name>
    <dbReference type="NCBI Taxonomy" id="6661"/>
    <lineage>
        <taxon>Eukaryota</taxon>
        <taxon>Metazoa</taxon>
        <taxon>Ecdysozoa</taxon>
        <taxon>Arthropoda</taxon>
        <taxon>Crustacea</taxon>
        <taxon>Branchiopoda</taxon>
        <taxon>Anostraca</taxon>
        <taxon>Artemiidae</taxon>
        <taxon>Artemia</taxon>
    </lineage>
</organism>
<evidence type="ECO:0000313" key="1">
    <source>
        <dbReference type="EMBL" id="KAK2712264.1"/>
    </source>
</evidence>
<dbReference type="InterPro" id="IPR027417">
    <property type="entry name" value="P-loop_NTPase"/>
</dbReference>
<proteinExistence type="predicted"/>
<gene>
    <name evidence="1" type="ORF">QYM36_011076</name>
</gene>
<protein>
    <recommendedName>
        <fullName evidence="3">Helicase ATP-binding domain-containing protein</fullName>
    </recommendedName>
</protein>
<dbReference type="Gene3D" id="3.40.50.300">
    <property type="entry name" value="P-loop containing nucleotide triphosphate hydrolases"/>
    <property type="match status" value="1"/>
</dbReference>
<accession>A0AA88HL32</accession>
<evidence type="ECO:0000313" key="2">
    <source>
        <dbReference type="Proteomes" id="UP001187531"/>
    </source>
</evidence>
<keyword evidence="2" id="KW-1185">Reference proteome</keyword>
<evidence type="ECO:0008006" key="3">
    <source>
        <dbReference type="Google" id="ProtNLM"/>
    </source>
</evidence>
<name>A0AA88HL32_ARTSF</name>
<sequence>IERNTLMFSATFPNEVQELAVEFLENYICVTVGTVIKSYTDLFQEVIESDAKTRHLDGK</sequence>
<reference evidence="1" key="1">
    <citation type="submission" date="2023-07" db="EMBL/GenBank/DDBJ databases">
        <title>Chromosome-level genome assembly of Artemia franciscana.</title>
        <authorList>
            <person name="Jo E."/>
        </authorList>
    </citation>
    <scope>NUCLEOTIDE SEQUENCE</scope>
    <source>
        <tissue evidence="1">Whole body</tissue>
    </source>
</reference>
<dbReference type="AlphaFoldDB" id="A0AA88HL32"/>
<feature type="non-terminal residue" evidence="1">
    <location>
        <position position="1"/>
    </location>
</feature>
<comment type="caution">
    <text evidence="1">The sequence shown here is derived from an EMBL/GenBank/DDBJ whole genome shotgun (WGS) entry which is preliminary data.</text>
</comment>
<dbReference type="EMBL" id="JAVRJZ010000015">
    <property type="protein sequence ID" value="KAK2712264.1"/>
    <property type="molecule type" value="Genomic_DNA"/>
</dbReference>
<feature type="non-terminal residue" evidence="1">
    <location>
        <position position="59"/>
    </location>
</feature>